<dbReference type="RefSeq" id="WP_268247194.1">
    <property type="nucleotide sequence ID" value="NZ_BMZF01000001.1"/>
</dbReference>
<evidence type="ECO:0000313" key="2">
    <source>
        <dbReference type="EMBL" id="GHA40462.1"/>
    </source>
</evidence>
<reference evidence="3" key="1">
    <citation type="journal article" date="2019" name="Int. J. Syst. Evol. Microbiol.">
        <title>The Global Catalogue of Microorganisms (GCM) 10K type strain sequencing project: providing services to taxonomists for standard genome sequencing and annotation.</title>
        <authorList>
            <consortium name="The Broad Institute Genomics Platform"/>
            <consortium name="The Broad Institute Genome Sequencing Center for Infectious Disease"/>
            <person name="Wu L."/>
            <person name="Ma J."/>
        </authorList>
    </citation>
    <scope>NUCLEOTIDE SEQUENCE [LARGE SCALE GENOMIC DNA]</scope>
    <source>
        <strain evidence="3">KCTC 32465</strain>
    </source>
</reference>
<evidence type="ECO:0000256" key="1">
    <source>
        <dbReference type="SAM" id="Phobius"/>
    </source>
</evidence>
<comment type="caution">
    <text evidence="2">The sequence shown here is derived from an EMBL/GenBank/DDBJ whole genome shotgun (WGS) entry which is preliminary data.</text>
</comment>
<keyword evidence="1" id="KW-1133">Transmembrane helix</keyword>
<gene>
    <name evidence="2" type="ORF">GCM10008927_00770</name>
</gene>
<keyword evidence="1" id="KW-0472">Membrane</keyword>
<proteinExistence type="predicted"/>
<dbReference type="EMBL" id="BMZF01000001">
    <property type="protein sequence ID" value="GHA40462.1"/>
    <property type="molecule type" value="Genomic_DNA"/>
</dbReference>
<evidence type="ECO:0000313" key="3">
    <source>
        <dbReference type="Proteomes" id="UP000634455"/>
    </source>
</evidence>
<feature type="transmembrane region" description="Helical" evidence="1">
    <location>
        <begin position="16"/>
        <end position="34"/>
    </location>
</feature>
<keyword evidence="1" id="KW-0812">Transmembrane</keyword>
<name>A0ABQ3CTR5_9RHOB</name>
<organism evidence="2 3">
    <name type="scientific">Paramylibacter ulvae</name>
    <dbReference type="NCBI Taxonomy" id="1651968"/>
    <lineage>
        <taxon>Bacteria</taxon>
        <taxon>Pseudomonadati</taxon>
        <taxon>Pseudomonadota</taxon>
        <taxon>Alphaproteobacteria</taxon>
        <taxon>Rhodobacterales</taxon>
        <taxon>Paracoccaceae</taxon>
        <taxon>Paramylibacter</taxon>
    </lineage>
</organism>
<dbReference type="Proteomes" id="UP000634455">
    <property type="component" value="Unassembled WGS sequence"/>
</dbReference>
<protein>
    <submittedName>
        <fullName evidence="2">Uncharacterized protein</fullName>
    </submittedName>
</protein>
<keyword evidence="3" id="KW-1185">Reference proteome</keyword>
<sequence>MTQDNKILHTIRRMSFIALIATVIGVGVFGPVIAESFADYLIQQ</sequence>
<accession>A0ABQ3CTR5</accession>